<dbReference type="OrthoDB" id="9784988at2"/>
<dbReference type="GO" id="GO:0046872">
    <property type="term" value="F:metal ion binding"/>
    <property type="evidence" value="ECO:0007669"/>
    <property type="project" value="UniProtKB-KW"/>
</dbReference>
<dbReference type="RefSeq" id="WP_113960550.1">
    <property type="nucleotide sequence ID" value="NZ_QNRR01000009.1"/>
</dbReference>
<dbReference type="Gene3D" id="3.90.45.10">
    <property type="entry name" value="Peptide deformylase"/>
    <property type="match status" value="1"/>
</dbReference>
<dbReference type="InterPro" id="IPR023635">
    <property type="entry name" value="Peptide_deformylase"/>
</dbReference>
<dbReference type="NCBIfam" id="TIGR00079">
    <property type="entry name" value="pept_deformyl"/>
    <property type="match status" value="1"/>
</dbReference>
<dbReference type="PANTHER" id="PTHR10458:SF22">
    <property type="entry name" value="PEPTIDE DEFORMYLASE"/>
    <property type="match status" value="1"/>
</dbReference>
<dbReference type="HAMAP" id="MF_00163">
    <property type="entry name" value="Pep_deformylase"/>
    <property type="match status" value="1"/>
</dbReference>
<protein>
    <recommendedName>
        <fullName evidence="2">Peptide deformylase</fullName>
        <shortName evidence="2">PDF</shortName>
        <ecNumber evidence="2">3.5.1.88</ecNumber>
    </recommendedName>
    <alternativeName>
        <fullName evidence="2">Polypeptide deformylase</fullName>
    </alternativeName>
</protein>
<dbReference type="GO" id="GO:0006412">
    <property type="term" value="P:translation"/>
    <property type="evidence" value="ECO:0007669"/>
    <property type="project" value="UniProtKB-UniRule"/>
</dbReference>
<dbReference type="SUPFAM" id="SSF56420">
    <property type="entry name" value="Peptide deformylase"/>
    <property type="match status" value="1"/>
</dbReference>
<evidence type="ECO:0000313" key="4">
    <source>
        <dbReference type="Proteomes" id="UP000253426"/>
    </source>
</evidence>
<dbReference type="CDD" id="cd00487">
    <property type="entry name" value="Pep_deformylase"/>
    <property type="match status" value="1"/>
</dbReference>
<dbReference type="PIRSF" id="PIRSF004749">
    <property type="entry name" value="Pep_def"/>
    <property type="match status" value="1"/>
</dbReference>
<evidence type="ECO:0000256" key="2">
    <source>
        <dbReference type="HAMAP-Rule" id="MF_00163"/>
    </source>
</evidence>
<dbReference type="PRINTS" id="PR01576">
    <property type="entry name" value="PDEFORMYLASE"/>
</dbReference>
<accession>A0A366HCT8</accession>
<keyword evidence="2" id="KW-0408">Iron</keyword>
<proteinExistence type="inferred from homology"/>
<keyword evidence="2" id="KW-0378">Hydrolase</keyword>
<feature type="binding site" evidence="2">
    <location>
        <position position="107"/>
    </location>
    <ligand>
        <name>Fe cation</name>
        <dbReference type="ChEBI" id="CHEBI:24875"/>
    </ligand>
</feature>
<gene>
    <name evidence="2" type="primary">def</name>
    <name evidence="3" type="ORF">DES53_10976</name>
</gene>
<dbReference type="AlphaFoldDB" id="A0A366HCT8"/>
<feature type="binding site" evidence="2">
    <location>
        <position position="153"/>
    </location>
    <ligand>
        <name>Fe cation</name>
        <dbReference type="ChEBI" id="CHEBI:24875"/>
    </ligand>
</feature>
<feature type="binding site" evidence="2">
    <location>
        <position position="149"/>
    </location>
    <ligand>
        <name>Fe cation</name>
        <dbReference type="ChEBI" id="CHEBI:24875"/>
    </ligand>
</feature>
<feature type="active site" evidence="2">
    <location>
        <position position="150"/>
    </location>
</feature>
<organism evidence="3 4">
    <name type="scientific">Roseimicrobium gellanilyticum</name>
    <dbReference type="NCBI Taxonomy" id="748857"/>
    <lineage>
        <taxon>Bacteria</taxon>
        <taxon>Pseudomonadati</taxon>
        <taxon>Verrucomicrobiota</taxon>
        <taxon>Verrucomicrobiia</taxon>
        <taxon>Verrucomicrobiales</taxon>
        <taxon>Verrucomicrobiaceae</taxon>
        <taxon>Roseimicrobium</taxon>
    </lineage>
</organism>
<evidence type="ECO:0000313" key="3">
    <source>
        <dbReference type="EMBL" id="RBP39649.1"/>
    </source>
</evidence>
<comment type="similarity">
    <text evidence="1 2">Belongs to the polypeptide deformylase family.</text>
</comment>
<sequence length="203" mass="22399">MILPIVLYGNPVLRVKCQPVTQVTDEIRKLAADMMETMHDARGVGLAAPQVAVPIQMAIIEVPANDESVTVLRVNGVDKTLAETQPIIFLNPKLVLDNTKATGQEGCLSIPHLRYDVRRAGVVTVTYQTLEGETVTMEADGLLGRAFQHEIDHLNGILFTDRLSAASKLGAQRKLKRLVQEWKEEGWTSAQQTRQGDEDEDGE</sequence>
<dbReference type="InterPro" id="IPR036821">
    <property type="entry name" value="Peptide_deformylase_sf"/>
</dbReference>
<comment type="catalytic activity">
    <reaction evidence="2">
        <text>N-terminal N-formyl-L-methionyl-[peptide] + H2O = N-terminal L-methionyl-[peptide] + formate</text>
        <dbReference type="Rhea" id="RHEA:24420"/>
        <dbReference type="Rhea" id="RHEA-COMP:10639"/>
        <dbReference type="Rhea" id="RHEA-COMP:10640"/>
        <dbReference type="ChEBI" id="CHEBI:15377"/>
        <dbReference type="ChEBI" id="CHEBI:15740"/>
        <dbReference type="ChEBI" id="CHEBI:49298"/>
        <dbReference type="ChEBI" id="CHEBI:64731"/>
        <dbReference type="EC" id="3.5.1.88"/>
    </reaction>
</comment>
<name>A0A366HCT8_9BACT</name>
<reference evidence="3 4" key="1">
    <citation type="submission" date="2018-06" db="EMBL/GenBank/DDBJ databases">
        <title>Genomic Encyclopedia of Type Strains, Phase IV (KMG-IV): sequencing the most valuable type-strain genomes for metagenomic binning, comparative biology and taxonomic classification.</title>
        <authorList>
            <person name="Goeker M."/>
        </authorList>
    </citation>
    <scope>NUCLEOTIDE SEQUENCE [LARGE SCALE GENOMIC DNA]</scope>
    <source>
        <strain evidence="3 4">DSM 25532</strain>
    </source>
</reference>
<keyword evidence="2" id="KW-0479">Metal-binding</keyword>
<dbReference type="PANTHER" id="PTHR10458">
    <property type="entry name" value="PEPTIDE DEFORMYLASE"/>
    <property type="match status" value="1"/>
</dbReference>
<keyword evidence="4" id="KW-1185">Reference proteome</keyword>
<dbReference type="Pfam" id="PF01327">
    <property type="entry name" value="Pep_deformylase"/>
    <property type="match status" value="1"/>
</dbReference>
<comment type="caution">
    <text evidence="3">The sequence shown here is derived from an EMBL/GenBank/DDBJ whole genome shotgun (WGS) entry which is preliminary data.</text>
</comment>
<keyword evidence="2" id="KW-0648">Protein biosynthesis</keyword>
<dbReference type="NCBIfam" id="NF001159">
    <property type="entry name" value="PRK00150.1-3"/>
    <property type="match status" value="1"/>
</dbReference>
<dbReference type="EMBL" id="QNRR01000009">
    <property type="protein sequence ID" value="RBP39649.1"/>
    <property type="molecule type" value="Genomic_DNA"/>
</dbReference>
<dbReference type="EC" id="3.5.1.88" evidence="2"/>
<dbReference type="Proteomes" id="UP000253426">
    <property type="component" value="Unassembled WGS sequence"/>
</dbReference>
<comment type="cofactor">
    <cofactor evidence="2">
        <name>Fe(2+)</name>
        <dbReference type="ChEBI" id="CHEBI:29033"/>
    </cofactor>
    <text evidence="2">Binds 1 Fe(2+) ion.</text>
</comment>
<dbReference type="GO" id="GO:0042586">
    <property type="term" value="F:peptide deformylase activity"/>
    <property type="evidence" value="ECO:0007669"/>
    <property type="project" value="UniProtKB-UniRule"/>
</dbReference>
<evidence type="ECO:0000256" key="1">
    <source>
        <dbReference type="ARBA" id="ARBA00010759"/>
    </source>
</evidence>
<comment type="function">
    <text evidence="2">Removes the formyl group from the N-terminal Met of newly synthesized proteins. Requires at least a dipeptide for an efficient rate of reaction. N-terminal L-methionine is a prerequisite for activity but the enzyme has broad specificity at other positions.</text>
</comment>